<protein>
    <recommendedName>
        <fullName evidence="1">Integrase p58-like C-terminal domain-containing protein</fullName>
    </recommendedName>
</protein>
<dbReference type="Proteomes" id="UP000499080">
    <property type="component" value="Unassembled WGS sequence"/>
</dbReference>
<dbReference type="Pfam" id="PF22938">
    <property type="entry name" value="Integrase_p58_C"/>
    <property type="match status" value="1"/>
</dbReference>
<dbReference type="AlphaFoldDB" id="A0A4Y2RLN3"/>
<reference evidence="2 3" key="1">
    <citation type="journal article" date="2019" name="Sci. Rep.">
        <title>Orb-weaving spider Araneus ventricosus genome elucidates the spidroin gene catalogue.</title>
        <authorList>
            <person name="Kono N."/>
            <person name="Nakamura H."/>
            <person name="Ohtoshi R."/>
            <person name="Moran D.A.P."/>
            <person name="Shinohara A."/>
            <person name="Yoshida Y."/>
            <person name="Fujiwara M."/>
            <person name="Mori M."/>
            <person name="Tomita M."/>
            <person name="Arakawa K."/>
        </authorList>
    </citation>
    <scope>NUCLEOTIDE SEQUENCE [LARGE SCALE GENOMIC DNA]</scope>
</reference>
<keyword evidence="3" id="KW-1185">Reference proteome</keyword>
<feature type="domain" description="Integrase p58-like C-terminal" evidence="1">
    <location>
        <begin position="41"/>
        <end position="68"/>
    </location>
</feature>
<evidence type="ECO:0000313" key="2">
    <source>
        <dbReference type="EMBL" id="GBN76169.1"/>
    </source>
</evidence>
<comment type="caution">
    <text evidence="2">The sequence shown here is derived from an EMBL/GenBank/DDBJ whole genome shotgun (WGS) entry which is preliminary data.</text>
</comment>
<dbReference type="EMBL" id="BGPR01017440">
    <property type="protein sequence ID" value="GBN76169.1"/>
    <property type="molecule type" value="Genomic_DNA"/>
</dbReference>
<name>A0A4Y2RLN3_ARAVE</name>
<gene>
    <name evidence="2" type="ORF">AVEN_195919_1</name>
</gene>
<dbReference type="OrthoDB" id="6431384at2759"/>
<sequence length="102" mass="11749">MKTRYDSGATGHHFKEGDQVWMYNPKRWRGLCPKLQQNWEGPYTIVKKLNDVIYRVQRSPNAKPKVINASLMVGKRVLQGEAWSDLSDSYGTHDLGDHFGDK</sequence>
<evidence type="ECO:0000259" key="1">
    <source>
        <dbReference type="Pfam" id="PF22938"/>
    </source>
</evidence>
<accession>A0A4Y2RLN3</accession>
<dbReference type="InterPro" id="IPR054465">
    <property type="entry name" value="Integrase_p58-like_C"/>
</dbReference>
<evidence type="ECO:0000313" key="3">
    <source>
        <dbReference type="Proteomes" id="UP000499080"/>
    </source>
</evidence>
<proteinExistence type="predicted"/>
<organism evidence="2 3">
    <name type="scientific">Araneus ventricosus</name>
    <name type="common">Orbweaver spider</name>
    <name type="synonym">Epeira ventricosa</name>
    <dbReference type="NCBI Taxonomy" id="182803"/>
    <lineage>
        <taxon>Eukaryota</taxon>
        <taxon>Metazoa</taxon>
        <taxon>Ecdysozoa</taxon>
        <taxon>Arthropoda</taxon>
        <taxon>Chelicerata</taxon>
        <taxon>Arachnida</taxon>
        <taxon>Araneae</taxon>
        <taxon>Araneomorphae</taxon>
        <taxon>Entelegynae</taxon>
        <taxon>Araneoidea</taxon>
        <taxon>Araneidae</taxon>
        <taxon>Araneus</taxon>
    </lineage>
</organism>